<accession>A0AAD7B5Q9</accession>
<dbReference type="EMBL" id="JARKIF010000002">
    <property type="protein sequence ID" value="KAJ7646999.1"/>
    <property type="molecule type" value="Genomic_DNA"/>
</dbReference>
<evidence type="ECO:0000313" key="4">
    <source>
        <dbReference type="Proteomes" id="UP001221142"/>
    </source>
</evidence>
<organism evidence="1 4">
    <name type="scientific">Roridomyces roridus</name>
    <dbReference type="NCBI Taxonomy" id="1738132"/>
    <lineage>
        <taxon>Eukaryota</taxon>
        <taxon>Fungi</taxon>
        <taxon>Dikarya</taxon>
        <taxon>Basidiomycota</taxon>
        <taxon>Agaricomycotina</taxon>
        <taxon>Agaricomycetes</taxon>
        <taxon>Agaricomycetidae</taxon>
        <taxon>Agaricales</taxon>
        <taxon>Marasmiineae</taxon>
        <taxon>Mycenaceae</taxon>
        <taxon>Roridomyces</taxon>
    </lineage>
</organism>
<comment type="caution">
    <text evidence="1">The sequence shown here is derived from an EMBL/GenBank/DDBJ whole genome shotgun (WGS) entry which is preliminary data.</text>
</comment>
<protein>
    <submittedName>
        <fullName evidence="1">Uncharacterized protein</fullName>
    </submittedName>
</protein>
<evidence type="ECO:0000313" key="3">
    <source>
        <dbReference type="EMBL" id="KAJ7646999.1"/>
    </source>
</evidence>
<name>A0AAD7B5Q9_9AGAR</name>
<dbReference type="EMBL" id="JARKIF010000007">
    <property type="protein sequence ID" value="KAJ7634676.1"/>
    <property type="molecule type" value="Genomic_DNA"/>
</dbReference>
<sequence>MLASGALGIRLSCPVLSYVTGPIHLLAPGGLGEVETRKTCRVVLNFELHGARENQSTRCLTNASIVPPSPIFDNTRLAVLMPHNITYCHCARTTSDIETSKSSTSSSY</sequence>
<dbReference type="AlphaFoldDB" id="A0AAD7B5Q9"/>
<proteinExistence type="predicted"/>
<evidence type="ECO:0000313" key="2">
    <source>
        <dbReference type="EMBL" id="KAJ7634676.1"/>
    </source>
</evidence>
<dbReference type="Proteomes" id="UP001221142">
    <property type="component" value="Unassembled WGS sequence"/>
</dbReference>
<gene>
    <name evidence="2" type="ORF">FB45DRAFT_471646</name>
    <name evidence="3" type="ORF">FB45DRAFT_892030</name>
    <name evidence="1" type="ORF">FB45DRAFT_941834</name>
</gene>
<keyword evidence="4" id="KW-1185">Reference proteome</keyword>
<reference evidence="1" key="1">
    <citation type="submission" date="2023-03" db="EMBL/GenBank/DDBJ databases">
        <title>Massive genome expansion in bonnet fungi (Mycena s.s.) driven by repeated elements and novel gene families across ecological guilds.</title>
        <authorList>
            <consortium name="Lawrence Berkeley National Laboratory"/>
            <person name="Harder C.B."/>
            <person name="Miyauchi S."/>
            <person name="Viragh M."/>
            <person name="Kuo A."/>
            <person name="Thoen E."/>
            <person name="Andreopoulos B."/>
            <person name="Lu D."/>
            <person name="Skrede I."/>
            <person name="Drula E."/>
            <person name="Henrissat B."/>
            <person name="Morin E."/>
            <person name="Kohler A."/>
            <person name="Barry K."/>
            <person name="LaButti K."/>
            <person name="Morin E."/>
            <person name="Salamov A."/>
            <person name="Lipzen A."/>
            <person name="Mereny Z."/>
            <person name="Hegedus B."/>
            <person name="Baldrian P."/>
            <person name="Stursova M."/>
            <person name="Weitz H."/>
            <person name="Taylor A."/>
            <person name="Grigoriev I.V."/>
            <person name="Nagy L.G."/>
            <person name="Martin F."/>
            <person name="Kauserud H."/>
        </authorList>
    </citation>
    <scope>NUCLEOTIDE SEQUENCE</scope>
    <source>
        <strain evidence="1">9284</strain>
    </source>
</reference>
<dbReference type="EMBL" id="JARKIF010000034">
    <property type="protein sequence ID" value="KAJ7610858.1"/>
    <property type="molecule type" value="Genomic_DNA"/>
</dbReference>
<evidence type="ECO:0000313" key="1">
    <source>
        <dbReference type="EMBL" id="KAJ7610858.1"/>
    </source>
</evidence>